<evidence type="ECO:0000313" key="3">
    <source>
        <dbReference type="EMBL" id="MYN10600.1"/>
    </source>
</evidence>
<reference evidence="3 4" key="1">
    <citation type="submission" date="2019-12" db="EMBL/GenBank/DDBJ databases">
        <title>Novel species isolated from a subtropical stream in China.</title>
        <authorList>
            <person name="Lu H."/>
        </authorList>
    </citation>
    <scope>NUCLEOTIDE SEQUENCE [LARGE SCALE GENOMIC DNA]</scope>
    <source>
        <strain evidence="3 4">FT127W</strain>
    </source>
</reference>
<dbReference type="Gene3D" id="3.40.50.1820">
    <property type="entry name" value="alpha/beta hydrolase"/>
    <property type="match status" value="1"/>
</dbReference>
<keyword evidence="3" id="KW-0378">Hydrolase</keyword>
<protein>
    <submittedName>
        <fullName evidence="3">Alpha/beta fold hydrolase</fullName>
    </submittedName>
</protein>
<dbReference type="SUPFAM" id="SSF53474">
    <property type="entry name" value="alpha/beta-Hydrolases"/>
    <property type="match status" value="1"/>
</dbReference>
<name>A0A7X4KQ64_9BURK</name>
<dbReference type="GO" id="GO:0016787">
    <property type="term" value="F:hydrolase activity"/>
    <property type="evidence" value="ECO:0007669"/>
    <property type="project" value="UniProtKB-KW"/>
</dbReference>
<evidence type="ECO:0000313" key="4">
    <source>
        <dbReference type="Proteomes" id="UP000450676"/>
    </source>
</evidence>
<dbReference type="RefSeq" id="WP_161074887.1">
    <property type="nucleotide sequence ID" value="NZ_CP086370.1"/>
</dbReference>
<dbReference type="PANTHER" id="PTHR43194:SF2">
    <property type="entry name" value="PEROXISOMAL MEMBRANE PROTEIN LPX1"/>
    <property type="match status" value="1"/>
</dbReference>
<gene>
    <name evidence="3" type="ORF">GTP77_25100</name>
</gene>
<feature type="chain" id="PRO_5030694064" evidence="1">
    <location>
        <begin position="21"/>
        <end position="284"/>
    </location>
</feature>
<dbReference type="EMBL" id="WWCU01000041">
    <property type="protein sequence ID" value="MYN10600.1"/>
    <property type="molecule type" value="Genomic_DNA"/>
</dbReference>
<dbReference type="Proteomes" id="UP000450676">
    <property type="component" value="Unassembled WGS sequence"/>
</dbReference>
<comment type="caution">
    <text evidence="3">The sequence shown here is derived from an EMBL/GenBank/DDBJ whole genome shotgun (WGS) entry which is preliminary data.</text>
</comment>
<feature type="domain" description="AB hydrolase-1" evidence="2">
    <location>
        <begin position="36"/>
        <end position="276"/>
    </location>
</feature>
<dbReference type="InterPro" id="IPR050228">
    <property type="entry name" value="Carboxylesterase_BioH"/>
</dbReference>
<keyword evidence="4" id="KW-1185">Reference proteome</keyword>
<dbReference type="PANTHER" id="PTHR43194">
    <property type="entry name" value="HYDROLASE ALPHA/BETA FOLD FAMILY"/>
    <property type="match status" value="1"/>
</dbReference>
<dbReference type="InterPro" id="IPR000073">
    <property type="entry name" value="AB_hydrolase_1"/>
</dbReference>
<evidence type="ECO:0000256" key="1">
    <source>
        <dbReference type="SAM" id="SignalP"/>
    </source>
</evidence>
<evidence type="ECO:0000259" key="2">
    <source>
        <dbReference type="Pfam" id="PF12697"/>
    </source>
</evidence>
<dbReference type="AlphaFoldDB" id="A0A7X4KQ64"/>
<feature type="signal peptide" evidence="1">
    <location>
        <begin position="1"/>
        <end position="20"/>
    </location>
</feature>
<dbReference type="InterPro" id="IPR029058">
    <property type="entry name" value="AB_hydrolase_fold"/>
</dbReference>
<proteinExistence type="predicted"/>
<accession>A0A7X4KQ64</accession>
<dbReference type="Pfam" id="PF12697">
    <property type="entry name" value="Abhydrolase_6"/>
    <property type="match status" value="1"/>
</dbReference>
<organism evidence="3 4">
    <name type="scientific">Pseudoduganella aquatica</name>
    <dbReference type="NCBI Taxonomy" id="2660641"/>
    <lineage>
        <taxon>Bacteria</taxon>
        <taxon>Pseudomonadati</taxon>
        <taxon>Pseudomonadota</taxon>
        <taxon>Betaproteobacteria</taxon>
        <taxon>Burkholderiales</taxon>
        <taxon>Oxalobacteraceae</taxon>
        <taxon>Telluria group</taxon>
        <taxon>Pseudoduganella</taxon>
    </lineage>
</organism>
<keyword evidence="1" id="KW-0732">Signal</keyword>
<sequence length="284" mass="30458">MFKRLICSILLAGAFSAAAAAPSAFNVKVTGAGAPVILIPGLASPGEVWDGTVQRFCASRQCHVLTLAGFAGAPAIDAPLLPAVEQQLSAYISENKLARPLLIGHSMGGFLALKMAADHPAQVGRVVVVDALPALGATQLPNVTSEQLEAMAAQMRDRLLGTDPASFAAQQRRTAGTLVSGEADAERVAGWSLQSDRKTMATSIYQMLSQDLRQELARIQAPTLVLGSWAAYKSFLPRSAVEAMFKSQYQQLPGVQVELADTARHFIMYDDPDWMYARIDQFLK</sequence>